<name>A4VJM1_STUS1</name>
<gene>
    <name evidence="2" type="ordered locus">PST_1482</name>
</gene>
<organism evidence="2 3">
    <name type="scientific">Stutzerimonas stutzeri (strain A1501)</name>
    <name type="common">Pseudomonas stutzeri</name>
    <dbReference type="NCBI Taxonomy" id="379731"/>
    <lineage>
        <taxon>Bacteria</taxon>
        <taxon>Pseudomonadati</taxon>
        <taxon>Pseudomonadota</taxon>
        <taxon>Gammaproteobacteria</taxon>
        <taxon>Pseudomonadales</taxon>
        <taxon>Pseudomonadaceae</taxon>
        <taxon>Stutzerimonas</taxon>
    </lineage>
</organism>
<dbReference type="KEGG" id="psa:PST_1482"/>
<sequence length="103" mass="11295">MFQPVCRPSRARSGFLDRRSRHFDSLATDRSSAAMAMAVAMSKAERAALNALKNGATFAEAMDMLPKPTPEQLAQLDENGDYILPPNSSELNTEQRPAPRQSS</sequence>
<keyword evidence="3" id="KW-1185">Reference proteome</keyword>
<evidence type="ECO:0000313" key="2">
    <source>
        <dbReference type="EMBL" id="ABP79172.1"/>
    </source>
</evidence>
<dbReference type="EMBL" id="CP000304">
    <property type="protein sequence ID" value="ABP79172.1"/>
    <property type="molecule type" value="Genomic_DNA"/>
</dbReference>
<protein>
    <submittedName>
        <fullName evidence="2">Uncharacterized protein</fullName>
    </submittedName>
</protein>
<dbReference type="AlphaFoldDB" id="A4VJM1"/>
<proteinExistence type="predicted"/>
<dbReference type="Proteomes" id="UP000000233">
    <property type="component" value="Chromosome"/>
</dbReference>
<reference evidence="2 3" key="1">
    <citation type="journal article" date="2008" name="Proc. Natl. Acad. Sci. U.S.A.">
        <title>Nitrogen fixation island and rhizosphere competence traits in the genome of root-associated Pseudomonas stutzeri A1501.</title>
        <authorList>
            <person name="Yan Y."/>
            <person name="Yang J."/>
            <person name="Dou Y."/>
            <person name="Chen M."/>
            <person name="Ping S."/>
            <person name="Peng J."/>
            <person name="Lu W."/>
            <person name="Zhang W."/>
            <person name="Yao Z."/>
            <person name="Li H."/>
            <person name="Liu W."/>
            <person name="He S."/>
            <person name="Geng L."/>
            <person name="Zhang X."/>
            <person name="Yang F."/>
            <person name="Yu H."/>
            <person name="Zhan Y."/>
            <person name="Li D."/>
            <person name="Lin Z."/>
            <person name="Wang Y."/>
            <person name="Elmerich C."/>
            <person name="Lin M."/>
            <person name="Jin Q."/>
        </authorList>
    </citation>
    <scope>NUCLEOTIDE SEQUENCE [LARGE SCALE GENOMIC DNA]</scope>
    <source>
        <strain evidence="2 3">A1501</strain>
    </source>
</reference>
<feature type="region of interest" description="Disordered" evidence="1">
    <location>
        <begin position="69"/>
        <end position="103"/>
    </location>
</feature>
<dbReference type="HOGENOM" id="CLU_178512_0_0_6"/>
<evidence type="ECO:0000256" key="1">
    <source>
        <dbReference type="SAM" id="MobiDB-lite"/>
    </source>
</evidence>
<accession>A4VJM1</accession>
<evidence type="ECO:0000313" key="3">
    <source>
        <dbReference type="Proteomes" id="UP000000233"/>
    </source>
</evidence>
<feature type="compositionally biased region" description="Polar residues" evidence="1">
    <location>
        <begin position="86"/>
        <end position="103"/>
    </location>
</feature>